<dbReference type="EC" id="2.4.-.-" evidence="1"/>
<dbReference type="GO" id="GO:0016757">
    <property type="term" value="F:glycosyltransferase activity"/>
    <property type="evidence" value="ECO:0007669"/>
    <property type="project" value="UniProtKB-KW"/>
</dbReference>
<organism evidence="1 2">
    <name type="scientific">Gimesia algae</name>
    <dbReference type="NCBI Taxonomy" id="2527971"/>
    <lineage>
        <taxon>Bacteria</taxon>
        <taxon>Pseudomonadati</taxon>
        <taxon>Planctomycetota</taxon>
        <taxon>Planctomycetia</taxon>
        <taxon>Planctomycetales</taxon>
        <taxon>Planctomycetaceae</taxon>
        <taxon>Gimesia</taxon>
    </lineage>
</organism>
<sequence>MDMVYFSPVLWDSYTQRPHEFVKYMAESTAIRRILWVNPFATRLPKWNDIFHRPSLTNSRSKTDFPAVSVLDVPSVPVEPLPLFRYANDLIWKNVKQEIREFCSSQDDLVIACGKPSRLALWALENLQARTTIYDRMDDFSQFYTSFSKAAMQSWENQIVKQVQHVVVSAKHLASHISHLNSDITVIENGYDMSSLPVPKQPVKDTSQAALVLGYVGSIAEWFDWDLTIALARANPDCLIRLIGPCFVTPPPLPANIELCPALPREELVEQIKLFSVGIIPFKKNELSQGVDPIKFYEYRGLGKPVLSTQFGTMPEHARQGGILFFEETDLNQCVEQSLQMVPTTIEIESFRKTSDWSTRFSTIQSWVA</sequence>
<name>A0A517VJ59_9PLAN</name>
<keyword evidence="1" id="KW-0808">Transferase</keyword>
<accession>A0A517VJ59</accession>
<keyword evidence="2" id="KW-1185">Reference proteome</keyword>
<keyword evidence="1" id="KW-0328">Glycosyltransferase</keyword>
<gene>
    <name evidence="1" type="primary">tuaH_2</name>
    <name evidence="1" type="ORF">Pan161_46990</name>
</gene>
<dbReference type="Proteomes" id="UP000316855">
    <property type="component" value="Chromosome"/>
</dbReference>
<dbReference type="SUPFAM" id="SSF53756">
    <property type="entry name" value="UDP-Glycosyltransferase/glycogen phosphorylase"/>
    <property type="match status" value="1"/>
</dbReference>
<dbReference type="KEGG" id="gax:Pan161_46990"/>
<dbReference type="Gene3D" id="3.40.50.2000">
    <property type="entry name" value="Glycogen Phosphorylase B"/>
    <property type="match status" value="1"/>
</dbReference>
<reference evidence="1 2" key="1">
    <citation type="submission" date="2019-02" db="EMBL/GenBank/DDBJ databases">
        <title>Deep-cultivation of Planctomycetes and their phenomic and genomic characterization uncovers novel biology.</title>
        <authorList>
            <person name="Wiegand S."/>
            <person name="Jogler M."/>
            <person name="Boedeker C."/>
            <person name="Pinto D."/>
            <person name="Vollmers J."/>
            <person name="Rivas-Marin E."/>
            <person name="Kohn T."/>
            <person name="Peeters S.H."/>
            <person name="Heuer A."/>
            <person name="Rast P."/>
            <person name="Oberbeckmann S."/>
            <person name="Bunk B."/>
            <person name="Jeske O."/>
            <person name="Meyerdierks A."/>
            <person name="Storesund J.E."/>
            <person name="Kallscheuer N."/>
            <person name="Luecker S."/>
            <person name="Lage O.M."/>
            <person name="Pohl T."/>
            <person name="Merkel B.J."/>
            <person name="Hornburger P."/>
            <person name="Mueller R.-W."/>
            <person name="Bruemmer F."/>
            <person name="Labrenz M."/>
            <person name="Spormann A.M."/>
            <person name="Op den Camp H."/>
            <person name="Overmann J."/>
            <person name="Amann R."/>
            <person name="Jetten M.S.M."/>
            <person name="Mascher T."/>
            <person name="Medema M.H."/>
            <person name="Devos D.P."/>
            <person name="Kaster A.-K."/>
            <person name="Ovreas L."/>
            <person name="Rohde M."/>
            <person name="Galperin M.Y."/>
            <person name="Jogler C."/>
        </authorList>
    </citation>
    <scope>NUCLEOTIDE SEQUENCE [LARGE SCALE GENOMIC DNA]</scope>
    <source>
        <strain evidence="1 2">Pan161</strain>
    </source>
</reference>
<dbReference type="EMBL" id="CP036343">
    <property type="protein sequence ID" value="QDT93027.1"/>
    <property type="molecule type" value="Genomic_DNA"/>
</dbReference>
<proteinExistence type="predicted"/>
<dbReference type="OrthoDB" id="9816564at2"/>
<protein>
    <submittedName>
        <fullName evidence="1">Teichuronic acid biosynthesis glycosyltransferase TuaH</fullName>
        <ecNumber evidence="1">2.4.-.-</ecNumber>
    </submittedName>
</protein>
<evidence type="ECO:0000313" key="1">
    <source>
        <dbReference type="EMBL" id="QDT93027.1"/>
    </source>
</evidence>
<dbReference type="AlphaFoldDB" id="A0A517VJ59"/>
<evidence type="ECO:0000313" key="2">
    <source>
        <dbReference type="Proteomes" id="UP000316855"/>
    </source>
</evidence>
<dbReference type="RefSeq" id="WP_145231038.1">
    <property type="nucleotide sequence ID" value="NZ_CP036343.1"/>
</dbReference>